<protein>
    <submittedName>
        <fullName evidence="8">Very short patch repair endonuclease</fullName>
    </submittedName>
</protein>
<evidence type="ECO:0000256" key="6">
    <source>
        <dbReference type="ARBA" id="ARBA00029466"/>
    </source>
</evidence>
<keyword evidence="9" id="KW-1185">Reference proteome</keyword>
<organism evidence="8 9">
    <name type="scientific">Leekyejoonella antrihumi</name>
    <dbReference type="NCBI Taxonomy" id="1660198"/>
    <lineage>
        <taxon>Bacteria</taxon>
        <taxon>Bacillati</taxon>
        <taxon>Actinomycetota</taxon>
        <taxon>Actinomycetes</taxon>
        <taxon>Micrococcales</taxon>
        <taxon>Dermacoccaceae</taxon>
        <taxon>Leekyejoonella</taxon>
    </lineage>
</organism>
<accession>A0A563DVX2</accession>
<dbReference type="Proteomes" id="UP000320244">
    <property type="component" value="Unassembled WGS sequence"/>
</dbReference>
<name>A0A563DVX2_9MICO</name>
<dbReference type="CDD" id="cd00221">
    <property type="entry name" value="Vsr"/>
    <property type="match status" value="1"/>
</dbReference>
<dbReference type="Pfam" id="PF03852">
    <property type="entry name" value="Vsr"/>
    <property type="match status" value="1"/>
</dbReference>
<reference evidence="8 9" key="2">
    <citation type="submission" date="2019-08" db="EMBL/GenBank/DDBJ databases">
        <title>Jejuicoccus antrihumi gen. nov., sp. nov., a new member of the family Dermacoccaceae isolated from a cave.</title>
        <authorList>
            <person name="Schumann P."/>
            <person name="Kim I.S."/>
        </authorList>
    </citation>
    <scope>NUCLEOTIDE SEQUENCE [LARGE SCALE GENOMIC DNA]</scope>
    <source>
        <strain evidence="8 9">C5-26</strain>
    </source>
</reference>
<evidence type="ECO:0000256" key="7">
    <source>
        <dbReference type="SAM" id="MobiDB-lite"/>
    </source>
</evidence>
<dbReference type="EMBL" id="VCQV01000031">
    <property type="protein sequence ID" value="TWP34093.1"/>
    <property type="molecule type" value="Genomic_DNA"/>
</dbReference>
<reference evidence="8 9" key="1">
    <citation type="submission" date="2019-05" db="EMBL/GenBank/DDBJ databases">
        <authorList>
            <person name="Lee S.D."/>
        </authorList>
    </citation>
    <scope>NUCLEOTIDE SEQUENCE [LARGE SCALE GENOMIC DNA]</scope>
    <source>
        <strain evidence="8 9">C5-26</strain>
    </source>
</reference>
<dbReference type="GO" id="GO:0006298">
    <property type="term" value="P:mismatch repair"/>
    <property type="evidence" value="ECO:0007669"/>
    <property type="project" value="InterPro"/>
</dbReference>
<dbReference type="InterPro" id="IPR004603">
    <property type="entry name" value="DNA_mismatch_endonuc_vsr"/>
</dbReference>
<keyword evidence="4" id="KW-0378">Hydrolase</keyword>
<keyword evidence="5" id="KW-0234">DNA repair</keyword>
<gene>
    <name evidence="8" type="ORF">FGL98_18455</name>
</gene>
<sequence>MSTARSNTCQCDCVRTSVGSARGSGHAVDDTGPNGWGVDKARPVDEIDPTSEGRRRNMRAIRRTDTRPERALRSALHRAGYRFRKDLLIRTGSGVKARPDIVFTKQRVAVFVDGCFWHGCPEHGGSPRKNVNYWGPKLQRNVERDRAQDASLRADGWTVVRVWEHELESEAITKVRGAGRIRTD</sequence>
<keyword evidence="2 8" id="KW-0255">Endonuclease</keyword>
<evidence type="ECO:0000313" key="9">
    <source>
        <dbReference type="Proteomes" id="UP000320244"/>
    </source>
</evidence>
<proteinExistence type="inferred from homology"/>
<evidence type="ECO:0000313" key="8">
    <source>
        <dbReference type="EMBL" id="TWP34093.1"/>
    </source>
</evidence>
<evidence type="ECO:0000256" key="4">
    <source>
        <dbReference type="ARBA" id="ARBA00022801"/>
    </source>
</evidence>
<evidence type="ECO:0000256" key="5">
    <source>
        <dbReference type="ARBA" id="ARBA00023204"/>
    </source>
</evidence>
<dbReference type="InterPro" id="IPR011335">
    <property type="entry name" value="Restrct_endonuc-II-like"/>
</dbReference>
<feature type="region of interest" description="Disordered" evidence="7">
    <location>
        <begin position="22"/>
        <end position="53"/>
    </location>
</feature>
<feature type="compositionally biased region" description="Basic and acidic residues" evidence="7">
    <location>
        <begin position="39"/>
        <end position="53"/>
    </location>
</feature>
<dbReference type="NCBIfam" id="TIGR00632">
    <property type="entry name" value="vsr"/>
    <property type="match status" value="1"/>
</dbReference>
<dbReference type="GO" id="GO:0004519">
    <property type="term" value="F:endonuclease activity"/>
    <property type="evidence" value="ECO:0007669"/>
    <property type="project" value="UniProtKB-KW"/>
</dbReference>
<evidence type="ECO:0000256" key="3">
    <source>
        <dbReference type="ARBA" id="ARBA00022763"/>
    </source>
</evidence>
<dbReference type="Gene3D" id="3.40.960.10">
    <property type="entry name" value="VSR Endonuclease"/>
    <property type="match status" value="1"/>
</dbReference>
<dbReference type="GO" id="GO:0016787">
    <property type="term" value="F:hydrolase activity"/>
    <property type="evidence" value="ECO:0007669"/>
    <property type="project" value="UniProtKB-KW"/>
</dbReference>
<dbReference type="AlphaFoldDB" id="A0A563DVX2"/>
<keyword evidence="3" id="KW-0227">DNA damage</keyword>
<evidence type="ECO:0000256" key="2">
    <source>
        <dbReference type="ARBA" id="ARBA00022759"/>
    </source>
</evidence>
<comment type="similarity">
    <text evidence="6">Belongs to the Vsr family.</text>
</comment>
<dbReference type="OrthoDB" id="9801520at2"/>
<keyword evidence="1" id="KW-0540">Nuclease</keyword>
<comment type="caution">
    <text evidence="8">The sequence shown here is derived from an EMBL/GenBank/DDBJ whole genome shotgun (WGS) entry which is preliminary data.</text>
</comment>
<evidence type="ECO:0000256" key="1">
    <source>
        <dbReference type="ARBA" id="ARBA00022722"/>
    </source>
</evidence>
<dbReference type="SUPFAM" id="SSF52980">
    <property type="entry name" value="Restriction endonuclease-like"/>
    <property type="match status" value="1"/>
</dbReference>